<dbReference type="PROSITE" id="PS50404">
    <property type="entry name" value="GST_NTER"/>
    <property type="match status" value="1"/>
</dbReference>
<dbReference type="EMBL" id="KB445791">
    <property type="protein sequence ID" value="EMD42081.1"/>
    <property type="molecule type" value="Genomic_DNA"/>
</dbReference>
<dbReference type="STRING" id="914234.M2RT23"/>
<dbReference type="Gene3D" id="3.40.30.10">
    <property type="entry name" value="Glutaredoxin"/>
    <property type="match status" value="1"/>
</dbReference>
<evidence type="ECO:0000259" key="1">
    <source>
        <dbReference type="PROSITE" id="PS50404"/>
    </source>
</evidence>
<dbReference type="OrthoDB" id="412788at2759"/>
<feature type="domain" description="GST N-terminal" evidence="1">
    <location>
        <begin position="7"/>
        <end position="103"/>
    </location>
</feature>
<gene>
    <name evidence="2" type="ORF">CERSUDRAFT_110630</name>
</gene>
<keyword evidence="3" id="KW-1185">Reference proteome</keyword>
<dbReference type="SUPFAM" id="SSF52833">
    <property type="entry name" value="Thioredoxin-like"/>
    <property type="match status" value="1"/>
</dbReference>
<dbReference type="Proteomes" id="UP000016930">
    <property type="component" value="Unassembled WGS sequence"/>
</dbReference>
<dbReference type="InterPro" id="IPR004045">
    <property type="entry name" value="Glutathione_S-Trfase_N"/>
</dbReference>
<protein>
    <recommendedName>
        <fullName evidence="1">GST N-terminal domain-containing protein</fullName>
    </recommendedName>
</protein>
<name>M2RT23_CERS8</name>
<reference evidence="2 3" key="1">
    <citation type="journal article" date="2012" name="Proc. Natl. Acad. Sci. U.S.A.">
        <title>Comparative genomics of Ceriporiopsis subvermispora and Phanerochaete chrysosporium provide insight into selective ligninolysis.</title>
        <authorList>
            <person name="Fernandez-Fueyo E."/>
            <person name="Ruiz-Duenas F.J."/>
            <person name="Ferreira P."/>
            <person name="Floudas D."/>
            <person name="Hibbett D.S."/>
            <person name="Canessa P."/>
            <person name="Larrondo L.F."/>
            <person name="James T.Y."/>
            <person name="Seelenfreund D."/>
            <person name="Lobos S."/>
            <person name="Polanco R."/>
            <person name="Tello M."/>
            <person name="Honda Y."/>
            <person name="Watanabe T."/>
            <person name="Watanabe T."/>
            <person name="Ryu J.S."/>
            <person name="Kubicek C.P."/>
            <person name="Schmoll M."/>
            <person name="Gaskell J."/>
            <person name="Hammel K.E."/>
            <person name="St John F.J."/>
            <person name="Vanden Wymelenberg A."/>
            <person name="Sabat G."/>
            <person name="Splinter BonDurant S."/>
            <person name="Syed K."/>
            <person name="Yadav J.S."/>
            <person name="Doddapaneni H."/>
            <person name="Subramanian V."/>
            <person name="Lavin J.L."/>
            <person name="Oguiza J.A."/>
            <person name="Perez G."/>
            <person name="Pisabarro A.G."/>
            <person name="Ramirez L."/>
            <person name="Santoyo F."/>
            <person name="Master E."/>
            <person name="Coutinho P.M."/>
            <person name="Henrissat B."/>
            <person name="Lombard V."/>
            <person name="Magnuson J.K."/>
            <person name="Kuees U."/>
            <person name="Hori C."/>
            <person name="Igarashi K."/>
            <person name="Samejima M."/>
            <person name="Held B.W."/>
            <person name="Barry K.W."/>
            <person name="LaButti K.M."/>
            <person name="Lapidus A."/>
            <person name="Lindquist E.A."/>
            <person name="Lucas S.M."/>
            <person name="Riley R."/>
            <person name="Salamov A.A."/>
            <person name="Hoffmeister D."/>
            <person name="Schwenk D."/>
            <person name="Hadar Y."/>
            <person name="Yarden O."/>
            <person name="de Vries R.P."/>
            <person name="Wiebenga A."/>
            <person name="Stenlid J."/>
            <person name="Eastwood D."/>
            <person name="Grigoriev I.V."/>
            <person name="Berka R.M."/>
            <person name="Blanchette R.A."/>
            <person name="Kersten P."/>
            <person name="Martinez A.T."/>
            <person name="Vicuna R."/>
            <person name="Cullen D."/>
        </authorList>
    </citation>
    <scope>NUCLEOTIDE SEQUENCE [LARGE SCALE GENOMIC DNA]</scope>
    <source>
        <strain evidence="2 3">B</strain>
    </source>
</reference>
<dbReference type="InterPro" id="IPR036249">
    <property type="entry name" value="Thioredoxin-like_sf"/>
</dbReference>
<proteinExistence type="predicted"/>
<evidence type="ECO:0000313" key="2">
    <source>
        <dbReference type="EMBL" id="EMD42081.1"/>
    </source>
</evidence>
<sequence>MSAISVPKAALYYYPVSIWASVALLTLEEKGYGPDEVDLKDVDLSKGENFQPAYMRINQNATVPTLVVPLQDTLSSDIESRYKALQDTKTIVEFLDKSRSTMSRTHTTSSAPSPSLSPATIAFSTLCNKIVELLHSEEASPFLITHYARDVTGLREIASARLGYFTARLQKLDQLIADSQADRIRASEKTRIFWEGKREILERLRAIYADAEKDTVDLDETARTRREQYFAIGRKAWSNTKNVLIQLSKDIIGAYSLGDQLSIADMHLAPWFTRLAKISGATAVDDGNTVVRKIEAHVGQGLTLPRDLSMAEARRRIGVPAVESDADEQQARLAAFWDAIRERPSWKKVYANGLH</sequence>
<dbReference type="Pfam" id="PF13409">
    <property type="entry name" value="GST_N_2"/>
    <property type="match status" value="1"/>
</dbReference>
<organism evidence="2 3">
    <name type="scientific">Ceriporiopsis subvermispora (strain B)</name>
    <name type="common">White-rot fungus</name>
    <name type="synonym">Gelatoporia subvermispora</name>
    <dbReference type="NCBI Taxonomy" id="914234"/>
    <lineage>
        <taxon>Eukaryota</taxon>
        <taxon>Fungi</taxon>
        <taxon>Dikarya</taxon>
        <taxon>Basidiomycota</taxon>
        <taxon>Agaricomycotina</taxon>
        <taxon>Agaricomycetes</taxon>
        <taxon>Polyporales</taxon>
        <taxon>Gelatoporiaceae</taxon>
        <taxon>Gelatoporia</taxon>
    </lineage>
</organism>
<dbReference type="HOGENOM" id="CLU_063115_0_0_1"/>
<evidence type="ECO:0000313" key="3">
    <source>
        <dbReference type="Proteomes" id="UP000016930"/>
    </source>
</evidence>
<accession>M2RT23</accession>
<dbReference type="AlphaFoldDB" id="M2RT23"/>